<proteinExistence type="predicted"/>
<evidence type="ECO:0000313" key="4">
    <source>
        <dbReference type="EMBL" id="PWC01696.1"/>
    </source>
</evidence>
<dbReference type="GO" id="GO:0006508">
    <property type="term" value="P:proteolysis"/>
    <property type="evidence" value="ECO:0007669"/>
    <property type="project" value="UniProtKB-KW"/>
</dbReference>
<reference evidence="5" key="1">
    <citation type="submission" date="2018-04" db="EMBL/GenBank/DDBJ databases">
        <authorList>
            <person name="Liu S."/>
            <person name="Wang Z."/>
            <person name="Li J."/>
        </authorList>
    </citation>
    <scope>NUCLEOTIDE SEQUENCE [LARGE SCALE GENOMIC DNA]</scope>
    <source>
        <strain evidence="5">2189</strain>
    </source>
</reference>
<keyword evidence="4" id="KW-0378">Hydrolase</keyword>
<organism evidence="4 5">
    <name type="scientific">Corynebacterium yudongzhengii</name>
    <dbReference type="NCBI Taxonomy" id="2080740"/>
    <lineage>
        <taxon>Bacteria</taxon>
        <taxon>Bacillati</taxon>
        <taxon>Actinomycetota</taxon>
        <taxon>Actinomycetes</taxon>
        <taxon>Mycobacteriales</taxon>
        <taxon>Corynebacteriaceae</taxon>
        <taxon>Corynebacterium</taxon>
    </lineage>
</organism>
<keyword evidence="2" id="KW-0732">Signal</keyword>
<dbReference type="InterPro" id="IPR001254">
    <property type="entry name" value="Trypsin_dom"/>
</dbReference>
<dbReference type="Proteomes" id="UP000244989">
    <property type="component" value="Unassembled WGS sequence"/>
</dbReference>
<feature type="region of interest" description="Disordered" evidence="1">
    <location>
        <begin position="263"/>
        <end position="295"/>
    </location>
</feature>
<dbReference type="Pfam" id="PF00089">
    <property type="entry name" value="Trypsin"/>
    <property type="match status" value="1"/>
</dbReference>
<feature type="chain" id="PRO_5015631094" evidence="2">
    <location>
        <begin position="30"/>
        <end position="295"/>
    </location>
</feature>
<dbReference type="SUPFAM" id="SSF50494">
    <property type="entry name" value="Trypsin-like serine proteases"/>
    <property type="match status" value="1"/>
</dbReference>
<gene>
    <name evidence="4" type="ORF">DF222_06195</name>
</gene>
<dbReference type="InterPro" id="IPR043504">
    <property type="entry name" value="Peptidase_S1_PA_chymotrypsin"/>
</dbReference>
<keyword evidence="4" id="KW-0645">Protease</keyword>
<evidence type="ECO:0000313" key="5">
    <source>
        <dbReference type="Proteomes" id="UP000244989"/>
    </source>
</evidence>
<sequence>MRVERKCGRFLLAAATVVGVVTGLPHAVADDWPSLQATSTTPVMDNRIAALWQVIPSSSGDASLQVRRECTASYVGDGFWLTAHHCVSQNPSMDGYLEQFDGQRAGIAGIYTLSDTDDVALIEVGPGIDADTFDVAQDPLDIGQQATLTGYGEIHDYASSATTTIVAHRGEIDFGSAVYTDLFEAQSATASRSCSGDSGAPVYIGSTIYAIHTGGGYNPSCVDGKDMLMWHTNIASRADWINSTIRMNAGLTAAEEHKAVTGLDAAPEGETVLGDVDQGTSSHPHGLLSSSRFSS</sequence>
<protein>
    <submittedName>
        <fullName evidence="4">Serine protease</fullName>
    </submittedName>
</protein>
<dbReference type="EMBL" id="QEEZ01000009">
    <property type="protein sequence ID" value="PWC01696.1"/>
    <property type="molecule type" value="Genomic_DNA"/>
</dbReference>
<keyword evidence="5" id="KW-1185">Reference proteome</keyword>
<dbReference type="InterPro" id="IPR009003">
    <property type="entry name" value="Peptidase_S1_PA"/>
</dbReference>
<dbReference type="KEGG" id="cyz:C3B44_07675"/>
<dbReference type="PROSITE" id="PS50240">
    <property type="entry name" value="TRYPSIN_DOM"/>
    <property type="match status" value="1"/>
</dbReference>
<evidence type="ECO:0000256" key="2">
    <source>
        <dbReference type="SAM" id="SignalP"/>
    </source>
</evidence>
<dbReference type="GO" id="GO:0004252">
    <property type="term" value="F:serine-type endopeptidase activity"/>
    <property type="evidence" value="ECO:0007669"/>
    <property type="project" value="InterPro"/>
</dbReference>
<feature type="compositionally biased region" description="Polar residues" evidence="1">
    <location>
        <begin position="278"/>
        <end position="295"/>
    </location>
</feature>
<evidence type="ECO:0000259" key="3">
    <source>
        <dbReference type="PROSITE" id="PS50240"/>
    </source>
</evidence>
<dbReference type="Gene3D" id="2.40.10.10">
    <property type="entry name" value="Trypsin-like serine proteases"/>
    <property type="match status" value="1"/>
</dbReference>
<feature type="domain" description="Peptidase S1" evidence="3">
    <location>
        <begin position="20"/>
        <end position="246"/>
    </location>
</feature>
<accession>A0A2U1T6S0</accession>
<dbReference type="RefSeq" id="WP_108431862.1">
    <property type="nucleotide sequence ID" value="NZ_CP026947.1"/>
</dbReference>
<name>A0A2U1T6S0_9CORY</name>
<dbReference type="AlphaFoldDB" id="A0A2U1T6S0"/>
<feature type="signal peptide" evidence="2">
    <location>
        <begin position="1"/>
        <end position="29"/>
    </location>
</feature>
<comment type="caution">
    <text evidence="4">The sequence shown here is derived from an EMBL/GenBank/DDBJ whole genome shotgun (WGS) entry which is preliminary data.</text>
</comment>
<evidence type="ECO:0000256" key="1">
    <source>
        <dbReference type="SAM" id="MobiDB-lite"/>
    </source>
</evidence>